<proteinExistence type="predicted"/>
<keyword evidence="1" id="KW-0812">Transmembrane</keyword>
<reference evidence="2" key="2">
    <citation type="journal article" date="2015" name="Fish Shellfish Immunol.">
        <title>Early steps in the European eel (Anguilla anguilla)-Vibrio vulnificus interaction in the gills: Role of the RtxA13 toxin.</title>
        <authorList>
            <person name="Callol A."/>
            <person name="Pajuelo D."/>
            <person name="Ebbesson L."/>
            <person name="Teles M."/>
            <person name="MacKenzie S."/>
            <person name="Amaro C."/>
        </authorList>
    </citation>
    <scope>NUCLEOTIDE SEQUENCE</scope>
</reference>
<evidence type="ECO:0000313" key="2">
    <source>
        <dbReference type="EMBL" id="JAH88298.1"/>
    </source>
</evidence>
<dbReference type="EMBL" id="GBXM01020279">
    <property type="protein sequence ID" value="JAH88298.1"/>
    <property type="molecule type" value="Transcribed_RNA"/>
</dbReference>
<organism evidence="2">
    <name type="scientific">Anguilla anguilla</name>
    <name type="common">European freshwater eel</name>
    <name type="synonym">Muraena anguilla</name>
    <dbReference type="NCBI Taxonomy" id="7936"/>
    <lineage>
        <taxon>Eukaryota</taxon>
        <taxon>Metazoa</taxon>
        <taxon>Chordata</taxon>
        <taxon>Craniata</taxon>
        <taxon>Vertebrata</taxon>
        <taxon>Euteleostomi</taxon>
        <taxon>Actinopterygii</taxon>
        <taxon>Neopterygii</taxon>
        <taxon>Teleostei</taxon>
        <taxon>Anguilliformes</taxon>
        <taxon>Anguillidae</taxon>
        <taxon>Anguilla</taxon>
    </lineage>
</organism>
<keyword evidence="1" id="KW-1133">Transmembrane helix</keyword>
<evidence type="ECO:0000256" key="1">
    <source>
        <dbReference type="SAM" id="Phobius"/>
    </source>
</evidence>
<name>A0A0E9WFQ7_ANGAN</name>
<reference evidence="2" key="1">
    <citation type="submission" date="2014-11" db="EMBL/GenBank/DDBJ databases">
        <authorList>
            <person name="Amaro Gonzalez C."/>
        </authorList>
    </citation>
    <scope>NUCLEOTIDE SEQUENCE</scope>
</reference>
<accession>A0A0E9WFQ7</accession>
<sequence>MSGIMYFTITSNISGACLLIIPVIPLMSASSDERKLKKYESVHKKNH</sequence>
<feature type="transmembrane region" description="Helical" evidence="1">
    <location>
        <begin position="6"/>
        <end position="28"/>
    </location>
</feature>
<keyword evidence="1" id="KW-0472">Membrane</keyword>
<dbReference type="AlphaFoldDB" id="A0A0E9WFQ7"/>
<protein>
    <submittedName>
        <fullName evidence="2">Uncharacterized protein</fullName>
    </submittedName>
</protein>